<reference evidence="6 7" key="1">
    <citation type="submission" date="2023-11" db="EMBL/GenBank/DDBJ databases">
        <authorList>
            <person name="Bao R."/>
        </authorList>
    </citation>
    <scope>NUCLEOTIDE SEQUENCE [LARGE SCALE GENOMIC DNA]</scope>
    <source>
        <strain evidence="6 7">PJ23</strain>
    </source>
</reference>
<dbReference type="PANTHER" id="PTHR43024:SF1">
    <property type="entry name" value="UDP-N-ACETYLMURAMOYL-TRIPEPTIDE--D-ALANYL-D-ALANINE LIGASE"/>
    <property type="match status" value="1"/>
</dbReference>
<comment type="caution">
    <text evidence="6">The sequence shown here is derived from an EMBL/GenBank/DDBJ whole genome shotgun (WGS) entry which is preliminary data.</text>
</comment>
<dbReference type="RefSeq" id="WP_319845045.1">
    <property type="nucleotide sequence ID" value="NZ_JAXAFJ010000008.1"/>
</dbReference>
<dbReference type="SUPFAM" id="SSF48208">
    <property type="entry name" value="Six-hairpin glycosidases"/>
    <property type="match status" value="1"/>
</dbReference>
<dbReference type="Pfam" id="PF02875">
    <property type="entry name" value="Mur_ligase_C"/>
    <property type="match status" value="1"/>
</dbReference>
<dbReference type="InterPro" id="IPR013221">
    <property type="entry name" value="Mur_ligase_cen"/>
</dbReference>
<dbReference type="Proteomes" id="UP001274321">
    <property type="component" value="Unassembled WGS sequence"/>
</dbReference>
<evidence type="ECO:0000313" key="7">
    <source>
        <dbReference type="Proteomes" id="UP001274321"/>
    </source>
</evidence>
<dbReference type="Gene3D" id="3.40.1190.10">
    <property type="entry name" value="Mur-like, catalytic domain"/>
    <property type="match status" value="1"/>
</dbReference>
<evidence type="ECO:0000313" key="6">
    <source>
        <dbReference type="EMBL" id="MDX6806917.1"/>
    </source>
</evidence>
<evidence type="ECO:0000259" key="5">
    <source>
        <dbReference type="Pfam" id="PF08245"/>
    </source>
</evidence>
<dbReference type="SUPFAM" id="SSF53623">
    <property type="entry name" value="MurD-like peptide ligases, catalytic domain"/>
    <property type="match status" value="1"/>
</dbReference>
<dbReference type="Pfam" id="PF08245">
    <property type="entry name" value="Mur_ligase_M"/>
    <property type="match status" value="1"/>
</dbReference>
<dbReference type="InterPro" id="IPR051046">
    <property type="entry name" value="MurCDEF_CellWall_CoF430Synth"/>
</dbReference>
<dbReference type="GO" id="GO:0016874">
    <property type="term" value="F:ligase activity"/>
    <property type="evidence" value="ECO:0007669"/>
    <property type="project" value="UniProtKB-KW"/>
</dbReference>
<organism evidence="6 7">
    <name type="scientific">Terrihabitans rhizophilus</name>
    <dbReference type="NCBI Taxonomy" id="3092662"/>
    <lineage>
        <taxon>Bacteria</taxon>
        <taxon>Pseudomonadati</taxon>
        <taxon>Pseudomonadota</taxon>
        <taxon>Alphaproteobacteria</taxon>
        <taxon>Hyphomicrobiales</taxon>
        <taxon>Terrihabitans</taxon>
    </lineage>
</organism>
<evidence type="ECO:0000256" key="3">
    <source>
        <dbReference type="ARBA" id="ARBA00022840"/>
    </source>
</evidence>
<evidence type="ECO:0000259" key="4">
    <source>
        <dbReference type="Pfam" id="PF02875"/>
    </source>
</evidence>
<protein>
    <submittedName>
        <fullName evidence="6">Mur ligase family protein</fullName>
    </submittedName>
</protein>
<keyword evidence="2" id="KW-0547">Nucleotide-binding</keyword>
<keyword evidence="1 6" id="KW-0436">Ligase</keyword>
<feature type="domain" description="Mur ligase central" evidence="5">
    <location>
        <begin position="683"/>
        <end position="867"/>
    </location>
</feature>
<keyword evidence="3" id="KW-0067">ATP-binding</keyword>
<feature type="domain" description="Mur ligase C-terminal" evidence="4">
    <location>
        <begin position="901"/>
        <end position="1015"/>
    </location>
</feature>
<dbReference type="Gene3D" id="3.90.190.20">
    <property type="entry name" value="Mur ligase, C-terminal domain"/>
    <property type="match status" value="1"/>
</dbReference>
<dbReference type="EMBL" id="JAXAFJ010000008">
    <property type="protein sequence ID" value="MDX6806917.1"/>
    <property type="molecule type" value="Genomic_DNA"/>
</dbReference>
<sequence>MSERLERLYRASSEHNPGSAQPGAPVVLFFSASDGNERAHVVHATAASFEEVWRIGCDGLTALMARRGLRGGWLRIDWITSTTPLTVGRLKTSLARVKRNYFRLGLAFGADFETALLEQELNANAALYGGNTVEHAILHEKNLMLYAARRFGSERRIDFSDEAPVTAFTTKGAFCDGSAVHLLDGEGMDTGRRSVARLRPDDVRSLIRSGSDFLARQVGDDGRFIYGYHPCFDRRIEAYNALRHASTTYSMVEAWQVTAEPDLGQAIERALRRLVDGLIRHVVLPDGREAAFLVDVGDEIKLGGNAVALLALAKHAEVAGRLDHLPLMEKLATGILFMQDPVRGSFRHVLNFPDLSLKAAHRTVYYDGEAAFGLMRLYGFTRDPRWIAAVEKAFDHFIAQDHARHHDHWLSYCVNELTAFRPEERYFRFGIHNVADYLDFVRNRVTTFPTLLELMMAARAMLSRLDALPEQRHLLAEVDLAKFRDALEHRAHYLLNGHFWPEMAMYFRRPDKIVGSFFIRHHGFRVRIDDVEHYLSGLIAYLDYLDVRDDFERIASEANSHPVSHPNEVEHGARWSPALLAKLTGGTWLVPPAPGWAATGLSTYAPAMQPGNIVAVRVGKDPPGVPKAALPRLEFSPSALIVQETGPGPAMDVPVLGVPDVSAAIIAMGTYARSRMSGKVLAVTGSAGKTTTAAMLAHALGGYGEVAQTAHNANLPHGVAWNLASMPWGVDHAVLELAVGRMGQSARMVRPDIAVFTNVLPAHLKPGSTIQAIARTKAAIFSGMSRGGTAVLNRDMQEWQTVHAAAEARGLRIVHFGEAEGCDARLLDYDQHHGEVLASLRGEEVRYRLGVIGRHMAINSLAVLAAVQALDLDAGPALERLSGFMSLSQRGEAVHLSLDSRRLKVIDDTYNANPGSMQAALERLAKEAGSGRRIAVLGEMAELGPGAPSHHDALANTAVRLGIDSFHLVGALYSGMWDALAPERKGSFHTRFETLLDVLDAGLRDGDIVLVKGSRSAGMDRVVDWMKARASEASAALEPRQAPA</sequence>
<dbReference type="InterPro" id="IPR008928">
    <property type="entry name" value="6-hairpin_glycosidase_sf"/>
</dbReference>
<dbReference type="SUPFAM" id="SSF53244">
    <property type="entry name" value="MurD-like peptide ligases, peptide-binding domain"/>
    <property type="match status" value="1"/>
</dbReference>
<keyword evidence="7" id="KW-1185">Reference proteome</keyword>
<accession>A0ABU4RQ07</accession>
<dbReference type="PANTHER" id="PTHR43024">
    <property type="entry name" value="UDP-N-ACETYLMURAMOYL-TRIPEPTIDE--D-ALANYL-D-ALANINE LIGASE"/>
    <property type="match status" value="1"/>
</dbReference>
<dbReference type="InterPro" id="IPR004101">
    <property type="entry name" value="Mur_ligase_C"/>
</dbReference>
<dbReference type="InterPro" id="IPR036615">
    <property type="entry name" value="Mur_ligase_C_dom_sf"/>
</dbReference>
<name>A0ABU4RQ07_9HYPH</name>
<proteinExistence type="predicted"/>
<dbReference type="InterPro" id="IPR036565">
    <property type="entry name" value="Mur-like_cat_sf"/>
</dbReference>
<evidence type="ECO:0000256" key="2">
    <source>
        <dbReference type="ARBA" id="ARBA00022741"/>
    </source>
</evidence>
<gene>
    <name evidence="6" type="ORF">SCD90_12655</name>
</gene>
<evidence type="ECO:0000256" key="1">
    <source>
        <dbReference type="ARBA" id="ARBA00022598"/>
    </source>
</evidence>